<feature type="domain" description="4Fe-4S ferredoxin-type" evidence="12">
    <location>
        <begin position="164"/>
        <end position="193"/>
    </location>
</feature>
<dbReference type="InterPro" id="IPR050395">
    <property type="entry name" value="4Fe4S_Ferredoxin_RnfB"/>
</dbReference>
<evidence type="ECO:0000259" key="13">
    <source>
        <dbReference type="PROSITE" id="PS51656"/>
    </source>
</evidence>
<evidence type="ECO:0000256" key="4">
    <source>
        <dbReference type="ARBA" id="ARBA00022737"/>
    </source>
</evidence>
<dbReference type="GO" id="GO:0022900">
    <property type="term" value="P:electron transport chain"/>
    <property type="evidence" value="ECO:0007669"/>
    <property type="project" value="UniProtKB-UniRule"/>
</dbReference>
<dbReference type="GO" id="GO:0016491">
    <property type="term" value="F:oxidoreductase activity"/>
    <property type="evidence" value="ECO:0007669"/>
    <property type="project" value="UniProtKB-KW"/>
</dbReference>
<comment type="caution">
    <text evidence="10">Lacks conserved residue(s) required for the propagation of feature annotation.</text>
</comment>
<evidence type="ECO:0000313" key="15">
    <source>
        <dbReference type="Proteomes" id="UP000279029"/>
    </source>
</evidence>
<sequence>MDFTNIVLSALSIGGLGLIFGLGLGYAAKKFAVHVNPLVAEVREALPSANCGACGYAGCDAFAKAVVEGDAKTNGCPVGGQACADAVAKIMCVEVSNLDPTTAFVKCFGDCDKAKEKYVYMGVADCIDASQVQGGGSKACTYGCLGLGSCVKACMFDAIHVVNGLAVVDEDKCTSCGLCVAACPKDIIEIMPLASRVRVNCNSQEKGKDTMKACSVGCIGCRKCSKACEYDAFTFTNGLAKIDYDKCVQCGACIEVCPTNAITLHA</sequence>
<gene>
    <name evidence="10 14" type="primary">rnfB</name>
    <name evidence="14" type="ORF">PATL70BA_0115</name>
</gene>
<feature type="binding site" evidence="10">
    <location>
        <position position="59"/>
    </location>
    <ligand>
        <name>[4Fe-4S] cluster</name>
        <dbReference type="ChEBI" id="CHEBI:49883"/>
        <label>1</label>
    </ligand>
</feature>
<dbReference type="OrthoDB" id="9789936at2"/>
<evidence type="ECO:0000256" key="11">
    <source>
        <dbReference type="SAM" id="Phobius"/>
    </source>
</evidence>
<keyword evidence="8 10" id="KW-0411">Iron-sulfur</keyword>
<keyword evidence="6 10" id="KW-0249">Electron transport</keyword>
<dbReference type="Gene3D" id="1.10.15.40">
    <property type="entry name" value="Electron transport complex subunit B, putative Fe-S cluster"/>
    <property type="match status" value="1"/>
</dbReference>
<dbReference type="InterPro" id="IPR017900">
    <property type="entry name" value="4Fe4S_Fe_S_CS"/>
</dbReference>
<evidence type="ECO:0000256" key="5">
    <source>
        <dbReference type="ARBA" id="ARBA00022967"/>
    </source>
</evidence>
<dbReference type="PANTHER" id="PTHR43560:SF1">
    <property type="entry name" value="ION-TRANSLOCATING OXIDOREDUCTASE COMPLEX SUBUNIT B"/>
    <property type="match status" value="1"/>
</dbReference>
<dbReference type="PROSITE" id="PS00198">
    <property type="entry name" value="4FE4S_FER_1"/>
    <property type="match status" value="2"/>
</dbReference>
<dbReference type="RefSeq" id="WP_125135540.1">
    <property type="nucleotide sequence ID" value="NZ_LR130778.1"/>
</dbReference>
<feature type="domain" description="4Fe-4S ferredoxin-type" evidence="12">
    <location>
        <begin position="238"/>
        <end position="266"/>
    </location>
</feature>
<feature type="binding site" evidence="10">
    <location>
        <position position="51"/>
    </location>
    <ligand>
        <name>[4Fe-4S] cluster</name>
        <dbReference type="ChEBI" id="CHEBI:49883"/>
        <label>1</label>
    </ligand>
</feature>
<feature type="binding site" evidence="10">
    <location>
        <position position="140"/>
    </location>
    <ligand>
        <name>[4Fe-4S] cluster</name>
        <dbReference type="ChEBI" id="CHEBI:49883"/>
        <label>2</label>
    </ligand>
</feature>
<feature type="region of interest" description="Hydrophobic" evidence="10">
    <location>
        <begin position="1"/>
        <end position="28"/>
    </location>
</feature>
<feature type="transmembrane region" description="Helical" evidence="11">
    <location>
        <begin position="6"/>
        <end position="28"/>
    </location>
</feature>
<feature type="binding site" evidence="10">
    <location>
        <position position="154"/>
    </location>
    <ligand>
        <name>[4Fe-4S] cluster</name>
        <dbReference type="ChEBI" id="CHEBI:49883"/>
        <label>3</label>
    </ligand>
</feature>
<dbReference type="KEGG" id="cbar:PATL70BA_0115"/>
<dbReference type="PROSITE" id="PS51656">
    <property type="entry name" value="4FE4S"/>
    <property type="match status" value="1"/>
</dbReference>
<feature type="domain" description="4Fe-4S" evidence="13">
    <location>
        <begin position="34"/>
        <end position="93"/>
    </location>
</feature>
<feature type="domain" description="4Fe-4S ferredoxin-type" evidence="12">
    <location>
        <begin position="207"/>
        <end position="237"/>
    </location>
</feature>
<evidence type="ECO:0000256" key="2">
    <source>
        <dbReference type="ARBA" id="ARBA00022485"/>
    </source>
</evidence>
<evidence type="ECO:0000256" key="10">
    <source>
        <dbReference type="HAMAP-Rule" id="MF_00463"/>
    </source>
</evidence>
<feature type="binding site" evidence="10">
    <location>
        <position position="183"/>
    </location>
    <ligand>
        <name>[4Fe-4S] cluster</name>
        <dbReference type="ChEBI" id="CHEBI:49883"/>
        <label>2</label>
    </ligand>
</feature>
<dbReference type="GO" id="GO:0051539">
    <property type="term" value="F:4 iron, 4 sulfur cluster binding"/>
    <property type="evidence" value="ECO:0007669"/>
    <property type="project" value="UniProtKB-UniRule"/>
</dbReference>
<dbReference type="InterPro" id="IPR010207">
    <property type="entry name" value="Elect_transpt_cplx_RnfB/RsxB"/>
</dbReference>
<evidence type="ECO:0000256" key="6">
    <source>
        <dbReference type="ARBA" id="ARBA00022982"/>
    </source>
</evidence>
<dbReference type="EMBL" id="LR130778">
    <property type="protein sequence ID" value="VDN45955.1"/>
    <property type="molecule type" value="Genomic_DNA"/>
</dbReference>
<keyword evidence="14" id="KW-0560">Oxidoreductase</keyword>
<accession>A0A3P7NSS7</accession>
<keyword evidence="4 10" id="KW-0677">Repeat</keyword>
<feature type="binding site" evidence="10">
    <location>
        <position position="54"/>
    </location>
    <ligand>
        <name>[4Fe-4S] cluster</name>
        <dbReference type="ChEBI" id="CHEBI:49883"/>
        <label>1</label>
    </ligand>
</feature>
<keyword evidence="7 10" id="KW-0408">Iron</keyword>
<evidence type="ECO:0000256" key="9">
    <source>
        <dbReference type="ARBA" id="ARBA00023136"/>
    </source>
</evidence>
<evidence type="ECO:0000256" key="7">
    <source>
        <dbReference type="ARBA" id="ARBA00023004"/>
    </source>
</evidence>
<evidence type="ECO:0000313" key="14">
    <source>
        <dbReference type="EMBL" id="VDN45955.1"/>
    </source>
</evidence>
<feature type="binding site" evidence="10">
    <location>
        <position position="176"/>
    </location>
    <ligand>
        <name>[4Fe-4S] cluster</name>
        <dbReference type="ChEBI" id="CHEBI:49883"/>
        <label>3</label>
    </ligand>
</feature>
<dbReference type="GO" id="GO:0005886">
    <property type="term" value="C:plasma membrane"/>
    <property type="evidence" value="ECO:0007669"/>
    <property type="project" value="UniProtKB-SubCell"/>
</dbReference>
<dbReference type="CDD" id="cd10549">
    <property type="entry name" value="MtMvhB_like"/>
    <property type="match status" value="1"/>
</dbReference>
<comment type="cofactor">
    <cofactor evidence="10">
        <name>[4Fe-4S] cluster</name>
        <dbReference type="ChEBI" id="CHEBI:49883"/>
    </cofactor>
    <text evidence="10">Binds 3 [4Fe-4S] clusters.</text>
</comment>
<dbReference type="PANTHER" id="PTHR43560">
    <property type="entry name" value="ION-TRANSLOCATING OXIDOREDUCTASE COMPLEX SUBUNIT B"/>
    <property type="match status" value="1"/>
</dbReference>
<dbReference type="Pfam" id="PF00037">
    <property type="entry name" value="Fer4"/>
    <property type="match status" value="2"/>
</dbReference>
<dbReference type="Pfam" id="PF04060">
    <property type="entry name" value="FeS"/>
    <property type="match status" value="1"/>
</dbReference>
<dbReference type="PROSITE" id="PS51379">
    <property type="entry name" value="4FE4S_FER_2"/>
    <property type="match status" value="3"/>
</dbReference>
<feature type="binding site" evidence="10">
    <location>
        <position position="150"/>
    </location>
    <ligand>
        <name>[4Fe-4S] cluster</name>
        <dbReference type="ChEBI" id="CHEBI:49883"/>
        <label>2</label>
    </ligand>
</feature>
<dbReference type="EC" id="7.-.-.-" evidence="10"/>
<keyword evidence="1 10" id="KW-0813">Transport</keyword>
<comment type="subunit">
    <text evidence="10">The complex is composed of six subunits: RnfA, RnfB, RnfC, RnfD, RnfE and RnfG.</text>
</comment>
<evidence type="ECO:0000256" key="1">
    <source>
        <dbReference type="ARBA" id="ARBA00022448"/>
    </source>
</evidence>
<keyword evidence="11" id="KW-0812">Transmembrane</keyword>
<feature type="binding site" evidence="10">
    <location>
        <position position="144"/>
    </location>
    <ligand>
        <name>[4Fe-4S] cluster</name>
        <dbReference type="ChEBI" id="CHEBI:49883"/>
        <label>2</label>
    </ligand>
</feature>
<dbReference type="GO" id="GO:0009055">
    <property type="term" value="F:electron transfer activity"/>
    <property type="evidence" value="ECO:0007669"/>
    <property type="project" value="InterPro"/>
</dbReference>
<feature type="binding site" evidence="10">
    <location>
        <position position="76"/>
    </location>
    <ligand>
        <name>[4Fe-4S] cluster</name>
        <dbReference type="ChEBI" id="CHEBI:49883"/>
        <label>1</label>
    </ligand>
</feature>
<comment type="function">
    <text evidence="10">Part of a membrane-bound complex that couples electron transfer with translocation of ions across the membrane.</text>
</comment>
<evidence type="ECO:0000259" key="12">
    <source>
        <dbReference type="PROSITE" id="PS51379"/>
    </source>
</evidence>
<keyword evidence="11" id="KW-1133">Transmembrane helix</keyword>
<dbReference type="Gene3D" id="3.30.70.20">
    <property type="match status" value="2"/>
</dbReference>
<dbReference type="GO" id="GO:0046872">
    <property type="term" value="F:metal ion binding"/>
    <property type="evidence" value="ECO:0007669"/>
    <property type="project" value="UniProtKB-KW"/>
</dbReference>
<dbReference type="AlphaFoldDB" id="A0A3P7NSS7"/>
<feature type="binding site" evidence="10">
    <location>
        <position position="179"/>
    </location>
    <ligand>
        <name>[4Fe-4S] cluster</name>
        <dbReference type="ChEBI" id="CHEBI:49883"/>
        <label>3</label>
    </ligand>
</feature>
<protein>
    <recommendedName>
        <fullName evidence="10">Ion-translocating oxidoreductase complex subunit B</fullName>
        <ecNumber evidence="10">7.-.-.-</ecNumber>
    </recommendedName>
    <alternativeName>
        <fullName evidence="10">Rnf electron transport complex subunit B</fullName>
    </alternativeName>
</protein>
<comment type="similarity">
    <text evidence="10">Belongs to the 4Fe4S bacterial-type ferredoxin family. RnfB subfamily.</text>
</comment>
<keyword evidence="15" id="KW-1185">Reference proteome</keyword>
<dbReference type="SUPFAM" id="SSF54862">
    <property type="entry name" value="4Fe-4S ferredoxins"/>
    <property type="match status" value="2"/>
</dbReference>
<feature type="binding site" evidence="10">
    <location>
        <position position="173"/>
    </location>
    <ligand>
        <name>[4Fe-4S] cluster</name>
        <dbReference type="ChEBI" id="CHEBI:49883"/>
        <label>3</label>
    </ligand>
</feature>
<comment type="subcellular location">
    <subcellularLocation>
        <location evidence="10">Cell membrane</location>
    </subcellularLocation>
</comment>
<reference evidence="14 15" key="1">
    <citation type="submission" date="2018-09" db="EMBL/GenBank/DDBJ databases">
        <authorList>
            <person name="Postec A."/>
        </authorList>
    </citation>
    <scope>NUCLEOTIDE SEQUENCE [LARGE SCALE GENOMIC DNA]</scope>
    <source>
        <strain evidence="14">70B-A</strain>
    </source>
</reference>
<keyword evidence="3 10" id="KW-0479">Metal-binding</keyword>
<keyword evidence="9 10" id="KW-0472">Membrane</keyword>
<name>A0A3P7NSS7_9FIRM</name>
<evidence type="ECO:0000256" key="8">
    <source>
        <dbReference type="ARBA" id="ARBA00023014"/>
    </source>
</evidence>
<dbReference type="NCBIfam" id="TIGR01944">
    <property type="entry name" value="rnfB"/>
    <property type="match status" value="1"/>
</dbReference>
<evidence type="ECO:0000256" key="3">
    <source>
        <dbReference type="ARBA" id="ARBA00022723"/>
    </source>
</evidence>
<dbReference type="HAMAP" id="MF_00463">
    <property type="entry name" value="RsxB_RnfB"/>
    <property type="match status" value="1"/>
</dbReference>
<organism evidence="14 15">
    <name type="scientific">Petrocella atlantisensis</name>
    <dbReference type="NCBI Taxonomy" id="2173034"/>
    <lineage>
        <taxon>Bacteria</taxon>
        <taxon>Bacillati</taxon>
        <taxon>Bacillota</taxon>
        <taxon>Clostridia</taxon>
        <taxon>Lachnospirales</taxon>
        <taxon>Vallitaleaceae</taxon>
        <taxon>Petrocella</taxon>
    </lineage>
</organism>
<dbReference type="Proteomes" id="UP000279029">
    <property type="component" value="Chromosome"/>
</dbReference>
<dbReference type="InterPro" id="IPR017896">
    <property type="entry name" value="4Fe4S_Fe-S-bd"/>
</dbReference>
<keyword evidence="2 10" id="KW-0004">4Fe-4S</keyword>
<keyword evidence="5 10" id="KW-1278">Translocase</keyword>
<proteinExistence type="inferred from homology"/>
<dbReference type="InterPro" id="IPR007202">
    <property type="entry name" value="4Fe-4S_dom"/>
</dbReference>
<keyword evidence="10" id="KW-1003">Cell membrane</keyword>